<evidence type="ECO:0000256" key="11">
    <source>
        <dbReference type="HAMAP-Rule" id="MF_00228"/>
    </source>
</evidence>
<keyword evidence="8 11" id="KW-0067">ATP-binding</keyword>
<dbReference type="Pfam" id="PF02110">
    <property type="entry name" value="HK"/>
    <property type="match status" value="1"/>
</dbReference>
<evidence type="ECO:0000256" key="5">
    <source>
        <dbReference type="ARBA" id="ARBA00022723"/>
    </source>
</evidence>
<feature type="binding site" evidence="11">
    <location>
        <position position="196"/>
    </location>
    <ligand>
        <name>substrate</name>
    </ligand>
</feature>
<evidence type="ECO:0000256" key="1">
    <source>
        <dbReference type="ARBA" id="ARBA00001771"/>
    </source>
</evidence>
<keyword evidence="4 11" id="KW-0808">Transferase</keyword>
<evidence type="ECO:0000256" key="4">
    <source>
        <dbReference type="ARBA" id="ARBA00022679"/>
    </source>
</evidence>
<keyword evidence="5 11" id="KW-0479">Metal-binding</keyword>
<evidence type="ECO:0000256" key="2">
    <source>
        <dbReference type="ARBA" id="ARBA00001946"/>
    </source>
</evidence>
<comment type="caution">
    <text evidence="12">The sequence shown here is derived from an EMBL/GenBank/DDBJ whole genome shotgun (WGS) entry which is preliminary data.</text>
</comment>
<dbReference type="NCBIfam" id="TIGR00694">
    <property type="entry name" value="thiM"/>
    <property type="match status" value="1"/>
</dbReference>
<evidence type="ECO:0000256" key="10">
    <source>
        <dbReference type="ARBA" id="ARBA00022977"/>
    </source>
</evidence>
<dbReference type="RefSeq" id="WP_060936850.1">
    <property type="nucleotide sequence ID" value="NZ_JASOZP010000041.1"/>
</dbReference>
<dbReference type="SUPFAM" id="SSF53613">
    <property type="entry name" value="Ribokinase-like"/>
    <property type="match status" value="1"/>
</dbReference>
<evidence type="ECO:0000256" key="9">
    <source>
        <dbReference type="ARBA" id="ARBA00022842"/>
    </source>
</evidence>
<sequence>MEKCIQNLRSQSPLIHCLTNYVTANDCANLLLACGASPIMGDAEEEVEEITQISDGLLLNMGTPKNRTLPVMLKAGKRANELGHPVVFDPVGVGVSAFRRNIANGLMNGVHFQVIRGNLSEIKFLAGLCASFKGVDAGQEERLTSDKIEDLLPFLQSFAENRQAIIVVSGEVDLVCDGGKAYAIRAGHPLMAKVTGTGCMLSALITAYVTANSSHSLLATVAAVGAMGLAGEKAALRMSNQEGSNSFRCYLIDAISQMTPKDFALGSETERLLSRIRI</sequence>
<comment type="similarity">
    <text evidence="11">Belongs to the Thz kinase family.</text>
</comment>
<dbReference type="Gene3D" id="3.40.1190.20">
    <property type="match status" value="1"/>
</dbReference>
<dbReference type="PRINTS" id="PR01099">
    <property type="entry name" value="HYETHTZKNASE"/>
</dbReference>
<dbReference type="NCBIfam" id="NF006830">
    <property type="entry name" value="PRK09355.1"/>
    <property type="match status" value="1"/>
</dbReference>
<dbReference type="InterPro" id="IPR000417">
    <property type="entry name" value="Hyethyz_kinase"/>
</dbReference>
<comment type="cofactor">
    <cofactor evidence="2 11">
        <name>Mg(2+)</name>
        <dbReference type="ChEBI" id="CHEBI:18420"/>
    </cofactor>
</comment>
<proteinExistence type="inferred from homology"/>
<dbReference type="OrthoDB" id="9778146at2"/>
<name>A0A133XZC4_9LACT</name>
<dbReference type="GO" id="GO:0009229">
    <property type="term" value="P:thiamine diphosphate biosynthetic process"/>
    <property type="evidence" value="ECO:0007669"/>
    <property type="project" value="UniProtKB-UniRule"/>
</dbReference>
<comment type="catalytic activity">
    <reaction evidence="1 11">
        <text>5-(2-hydroxyethyl)-4-methylthiazole + ATP = 4-methyl-5-(2-phosphooxyethyl)-thiazole + ADP + H(+)</text>
        <dbReference type="Rhea" id="RHEA:24212"/>
        <dbReference type="ChEBI" id="CHEBI:15378"/>
        <dbReference type="ChEBI" id="CHEBI:17957"/>
        <dbReference type="ChEBI" id="CHEBI:30616"/>
        <dbReference type="ChEBI" id="CHEBI:58296"/>
        <dbReference type="ChEBI" id="CHEBI:456216"/>
        <dbReference type="EC" id="2.7.1.50"/>
    </reaction>
</comment>
<keyword evidence="10 11" id="KW-0784">Thiamine biosynthesis</keyword>
<dbReference type="PIRSF" id="PIRSF000513">
    <property type="entry name" value="Thz_kinase"/>
    <property type="match status" value="1"/>
</dbReference>
<comment type="function">
    <text evidence="11">Catalyzes the phosphorylation of the hydroxyl group of 4-methyl-5-beta-hydroxyethylthiazole (THZ).</text>
</comment>
<dbReference type="UniPathway" id="UPA00060">
    <property type="reaction ID" value="UER00139"/>
</dbReference>
<gene>
    <name evidence="11" type="primary">thiM</name>
    <name evidence="12" type="ORF">HMPREF3187_00946</name>
</gene>
<dbReference type="EC" id="2.7.1.50" evidence="11"/>
<feature type="binding site" evidence="11">
    <location>
        <position position="169"/>
    </location>
    <ligand>
        <name>ATP</name>
        <dbReference type="ChEBI" id="CHEBI:30616"/>
    </ligand>
</feature>
<dbReference type="EMBL" id="LSCQ01000045">
    <property type="protein sequence ID" value="KXB36305.1"/>
    <property type="molecule type" value="Genomic_DNA"/>
</dbReference>
<comment type="pathway">
    <text evidence="3 11">Cofactor biosynthesis; thiamine diphosphate biosynthesis; 4-methyl-5-(2-phosphoethyl)-thiazole from 5-(2-hydroxyethyl)-4-methylthiazole: step 1/1.</text>
</comment>
<accession>A0A133XZC4</accession>
<organism evidence="12 13">
    <name type="scientific">Aerococcus christensenii</name>
    <dbReference type="NCBI Taxonomy" id="87541"/>
    <lineage>
        <taxon>Bacteria</taxon>
        <taxon>Bacillati</taxon>
        <taxon>Bacillota</taxon>
        <taxon>Bacilli</taxon>
        <taxon>Lactobacillales</taxon>
        <taxon>Aerococcaceae</taxon>
        <taxon>Aerococcus</taxon>
    </lineage>
</organism>
<evidence type="ECO:0000256" key="8">
    <source>
        <dbReference type="ARBA" id="ARBA00022840"/>
    </source>
</evidence>
<keyword evidence="6 11" id="KW-0547">Nucleotide-binding</keyword>
<keyword evidence="9 11" id="KW-0460">Magnesium</keyword>
<keyword evidence="7 11" id="KW-0418">Kinase</keyword>
<evidence type="ECO:0000256" key="3">
    <source>
        <dbReference type="ARBA" id="ARBA00004868"/>
    </source>
</evidence>
<dbReference type="GO" id="GO:0004417">
    <property type="term" value="F:hydroxyethylthiazole kinase activity"/>
    <property type="evidence" value="ECO:0007669"/>
    <property type="project" value="UniProtKB-UniRule"/>
</dbReference>
<feature type="binding site" evidence="11">
    <location>
        <position position="116"/>
    </location>
    <ligand>
        <name>ATP</name>
        <dbReference type="ChEBI" id="CHEBI:30616"/>
    </ligand>
</feature>
<dbReference type="GO" id="GO:0000287">
    <property type="term" value="F:magnesium ion binding"/>
    <property type="evidence" value="ECO:0007669"/>
    <property type="project" value="UniProtKB-UniRule"/>
</dbReference>
<evidence type="ECO:0000256" key="7">
    <source>
        <dbReference type="ARBA" id="ARBA00022777"/>
    </source>
</evidence>
<evidence type="ECO:0000313" key="12">
    <source>
        <dbReference type="EMBL" id="KXB36305.1"/>
    </source>
</evidence>
<dbReference type="InterPro" id="IPR029056">
    <property type="entry name" value="Ribokinase-like"/>
</dbReference>
<dbReference type="HAMAP" id="MF_00228">
    <property type="entry name" value="Thz_kinase"/>
    <property type="match status" value="1"/>
</dbReference>
<dbReference type="CDD" id="cd01170">
    <property type="entry name" value="THZ_kinase"/>
    <property type="match status" value="1"/>
</dbReference>
<dbReference type="GO" id="GO:0009228">
    <property type="term" value="P:thiamine biosynthetic process"/>
    <property type="evidence" value="ECO:0007669"/>
    <property type="project" value="UniProtKB-KW"/>
</dbReference>
<dbReference type="Proteomes" id="UP000070422">
    <property type="component" value="Unassembled WGS sequence"/>
</dbReference>
<feature type="binding site" evidence="11">
    <location>
        <position position="40"/>
    </location>
    <ligand>
        <name>substrate</name>
    </ligand>
</feature>
<dbReference type="AlphaFoldDB" id="A0A133XZC4"/>
<dbReference type="STRING" id="87541.AWM71_03855"/>
<dbReference type="GO" id="GO:0005524">
    <property type="term" value="F:ATP binding"/>
    <property type="evidence" value="ECO:0007669"/>
    <property type="project" value="UniProtKB-UniRule"/>
</dbReference>
<evidence type="ECO:0000256" key="6">
    <source>
        <dbReference type="ARBA" id="ARBA00022741"/>
    </source>
</evidence>
<reference evidence="12 13" key="1">
    <citation type="submission" date="2016-01" db="EMBL/GenBank/DDBJ databases">
        <authorList>
            <person name="Oliw E.H."/>
        </authorList>
    </citation>
    <scope>NUCLEOTIDE SEQUENCE [LARGE SCALE GENOMIC DNA]</scope>
    <source>
        <strain evidence="12 13">KA00635</strain>
    </source>
</reference>
<dbReference type="PATRIC" id="fig|87541.4.peg.936"/>
<evidence type="ECO:0000313" key="13">
    <source>
        <dbReference type="Proteomes" id="UP000070422"/>
    </source>
</evidence>
<protein>
    <recommendedName>
        <fullName evidence="11">Hydroxyethylthiazole kinase</fullName>
        <ecNumber evidence="11">2.7.1.50</ecNumber>
    </recommendedName>
    <alternativeName>
        <fullName evidence="11">4-methyl-5-beta-hydroxyethylthiazole kinase</fullName>
        <shortName evidence="11">TH kinase</shortName>
        <shortName evidence="11">Thz kinase</shortName>
    </alternativeName>
</protein>